<organism evidence="2 3">
    <name type="scientific">Sulfitobacter aestuarii</name>
    <dbReference type="NCBI Taxonomy" id="2161676"/>
    <lineage>
        <taxon>Bacteria</taxon>
        <taxon>Pseudomonadati</taxon>
        <taxon>Pseudomonadota</taxon>
        <taxon>Alphaproteobacteria</taxon>
        <taxon>Rhodobacterales</taxon>
        <taxon>Roseobacteraceae</taxon>
        <taxon>Sulfitobacter</taxon>
    </lineage>
</organism>
<evidence type="ECO:0000256" key="1">
    <source>
        <dbReference type="SAM" id="Phobius"/>
    </source>
</evidence>
<keyword evidence="1" id="KW-1133">Transmembrane helix</keyword>
<comment type="caution">
    <text evidence="2">The sequence shown here is derived from an EMBL/GenBank/DDBJ whole genome shotgun (WGS) entry which is preliminary data.</text>
</comment>
<keyword evidence="3" id="KW-1185">Reference proteome</keyword>
<keyword evidence="1" id="KW-0812">Transmembrane</keyword>
<dbReference type="RefSeq" id="WP_386370145.1">
    <property type="nucleotide sequence ID" value="NZ_JBHUMP010000001.1"/>
</dbReference>
<name>A0ABW5TXL8_9RHOB</name>
<feature type="transmembrane region" description="Helical" evidence="1">
    <location>
        <begin position="61"/>
        <end position="81"/>
    </location>
</feature>
<gene>
    <name evidence="2" type="ORF">ACFSUD_00145</name>
</gene>
<accession>A0ABW5TXL8</accession>
<evidence type="ECO:0000313" key="3">
    <source>
        <dbReference type="Proteomes" id="UP001597474"/>
    </source>
</evidence>
<evidence type="ECO:0000313" key="2">
    <source>
        <dbReference type="EMBL" id="MFD2737969.1"/>
    </source>
</evidence>
<proteinExistence type="predicted"/>
<keyword evidence="1" id="KW-0472">Membrane</keyword>
<protein>
    <submittedName>
        <fullName evidence="2">Uncharacterized protein</fullName>
    </submittedName>
</protein>
<dbReference type="Proteomes" id="UP001597474">
    <property type="component" value="Unassembled WGS sequence"/>
</dbReference>
<sequence length="124" mass="13580">MGVGLFSEVAVVETHADFLRRLKLLGRKHARMTHGYSARVRQDGLIVLQPRRLRRGFPLRGTMLLLAGFFCFKAFMLAAIGPVTYGERLAKLSNGTVVEQAGAWLLAMDPLTDALAGAMGPVLR</sequence>
<reference evidence="3" key="1">
    <citation type="journal article" date="2019" name="Int. J. Syst. Evol. Microbiol.">
        <title>The Global Catalogue of Microorganisms (GCM) 10K type strain sequencing project: providing services to taxonomists for standard genome sequencing and annotation.</title>
        <authorList>
            <consortium name="The Broad Institute Genomics Platform"/>
            <consortium name="The Broad Institute Genome Sequencing Center for Infectious Disease"/>
            <person name="Wu L."/>
            <person name="Ma J."/>
        </authorList>
    </citation>
    <scope>NUCLEOTIDE SEQUENCE [LARGE SCALE GENOMIC DNA]</scope>
    <source>
        <strain evidence="3">TISTR 2562</strain>
    </source>
</reference>
<dbReference type="EMBL" id="JBHUMP010000001">
    <property type="protein sequence ID" value="MFD2737969.1"/>
    <property type="molecule type" value="Genomic_DNA"/>
</dbReference>